<gene>
    <name evidence="2" type="ORF">CTKZ_01300</name>
</gene>
<accession>A0A401UV76</accession>
<dbReference type="PANTHER" id="PTHR43179">
    <property type="entry name" value="RHAMNOSYLTRANSFERASE WBBL"/>
    <property type="match status" value="1"/>
</dbReference>
<dbReference type="EMBL" id="BHYL01000012">
    <property type="protein sequence ID" value="GCD18568.1"/>
    <property type="molecule type" value="Genomic_DNA"/>
</dbReference>
<dbReference type="Proteomes" id="UP000288246">
    <property type="component" value="Unassembled WGS sequence"/>
</dbReference>
<protein>
    <recommendedName>
        <fullName evidence="1">Glycosyltransferase 2-like domain-containing protein</fullName>
    </recommendedName>
</protein>
<dbReference type="InterPro" id="IPR029044">
    <property type="entry name" value="Nucleotide-diphossugar_trans"/>
</dbReference>
<dbReference type="InterPro" id="IPR001173">
    <property type="entry name" value="Glyco_trans_2-like"/>
</dbReference>
<dbReference type="AlphaFoldDB" id="A0A401UV76"/>
<dbReference type="SUPFAM" id="SSF53448">
    <property type="entry name" value="Nucleotide-diphospho-sugar transferases"/>
    <property type="match status" value="1"/>
</dbReference>
<keyword evidence="3" id="KW-1185">Reference proteome</keyword>
<dbReference type="Pfam" id="PF00535">
    <property type="entry name" value="Glycos_transf_2"/>
    <property type="match status" value="1"/>
</dbReference>
<sequence>MRPAEVVTVVTVAHESAAVLPAFLARLAPSLPVVVVDSGSADWEESARVAGTAGARFLAVVQNVGYGTASNRGAAGCATPWVAFVNPDVDVDANALVALCETAGRHGFACVAPRLAASRSGGRPGRVSAPVAAATLPGACLVVRTDVFRSVGGFDERFFMFAEEDDLTGRIRATGGRTGRVDDLVAVTAGGGSSAGVGRRWAVAEREVGRCQLVLKRHGWAGFVLAATRSAVRVVRDPEMVPRRESARQVGNGLRRVVRLRGAATVREDVVLR</sequence>
<evidence type="ECO:0000313" key="3">
    <source>
        <dbReference type="Proteomes" id="UP000288246"/>
    </source>
</evidence>
<evidence type="ECO:0000313" key="2">
    <source>
        <dbReference type="EMBL" id="GCD18568.1"/>
    </source>
</evidence>
<feature type="domain" description="Glycosyltransferase 2-like" evidence="1">
    <location>
        <begin position="8"/>
        <end position="123"/>
    </location>
</feature>
<dbReference type="Gene3D" id="3.90.550.10">
    <property type="entry name" value="Spore Coat Polysaccharide Biosynthesis Protein SpsA, Chain A"/>
    <property type="match status" value="1"/>
</dbReference>
<evidence type="ECO:0000259" key="1">
    <source>
        <dbReference type="Pfam" id="PF00535"/>
    </source>
</evidence>
<name>A0A401UV76_9CELL</name>
<proteinExistence type="predicted"/>
<dbReference type="PANTHER" id="PTHR43179:SF7">
    <property type="entry name" value="RHAMNOSYLTRANSFERASE WBBL"/>
    <property type="match status" value="1"/>
</dbReference>
<organism evidence="2 3">
    <name type="scientific">Cellulomonas algicola</name>
    <dbReference type="NCBI Taxonomy" id="2071633"/>
    <lineage>
        <taxon>Bacteria</taxon>
        <taxon>Bacillati</taxon>
        <taxon>Actinomycetota</taxon>
        <taxon>Actinomycetes</taxon>
        <taxon>Micrococcales</taxon>
        <taxon>Cellulomonadaceae</taxon>
        <taxon>Cellulomonas</taxon>
    </lineage>
</organism>
<reference evidence="2 3" key="1">
    <citation type="submission" date="2018-11" db="EMBL/GenBank/DDBJ databases">
        <title>Draft genome sequence of Cellulomonas takizawaensis strain TKZ-21.</title>
        <authorList>
            <person name="Yamamura H."/>
            <person name="Hayashi T."/>
            <person name="Hamada M."/>
            <person name="Serisawa Y."/>
            <person name="Matsuyama K."/>
            <person name="Nakagawa Y."/>
            <person name="Otoguro M."/>
            <person name="Yanagida F."/>
            <person name="Hayakawa M."/>
        </authorList>
    </citation>
    <scope>NUCLEOTIDE SEQUENCE [LARGE SCALE GENOMIC DNA]</scope>
    <source>
        <strain evidence="2 3">TKZ-21</strain>
    </source>
</reference>
<comment type="caution">
    <text evidence="2">The sequence shown here is derived from an EMBL/GenBank/DDBJ whole genome shotgun (WGS) entry which is preliminary data.</text>
</comment>